<dbReference type="RefSeq" id="WP_011697370.1">
    <property type="nucleotide sequence ID" value="NC_008554.1"/>
</dbReference>
<dbReference type="Pfam" id="PF17863">
    <property type="entry name" value="AAA_lid_2"/>
    <property type="match status" value="1"/>
</dbReference>
<reference evidence="8 9" key="1">
    <citation type="submission" date="2006-10" db="EMBL/GenBank/DDBJ databases">
        <title>Complete sequence of Syntrophobacter fumaroxidans MPOB.</title>
        <authorList>
            <consortium name="US DOE Joint Genome Institute"/>
            <person name="Copeland A."/>
            <person name="Lucas S."/>
            <person name="Lapidus A."/>
            <person name="Barry K."/>
            <person name="Detter J.C."/>
            <person name="Glavina del Rio T."/>
            <person name="Hammon N."/>
            <person name="Israni S."/>
            <person name="Pitluck S."/>
            <person name="Goltsman E.G."/>
            <person name="Martinez M."/>
            <person name="Schmutz J."/>
            <person name="Larimer F."/>
            <person name="Land M."/>
            <person name="Hauser L."/>
            <person name="Kyrpides N."/>
            <person name="Kim E."/>
            <person name="Boone D.R."/>
            <person name="Brockman F."/>
            <person name="Culley D."/>
            <person name="Ferry J."/>
            <person name="Gunsalus R."/>
            <person name="McInerney M.J."/>
            <person name="Morrison M."/>
            <person name="Plugge C."/>
            <person name="Rohlin L."/>
            <person name="Scholten J."/>
            <person name="Sieber J."/>
            <person name="Stams A.J.M."/>
            <person name="Worm P."/>
            <person name="Henstra A.M."/>
            <person name="Richardson P."/>
        </authorList>
    </citation>
    <scope>NUCLEOTIDE SEQUENCE [LARGE SCALE GENOMIC DNA]</scope>
    <source>
        <strain evidence="9">DSM 10017 / MPOB</strain>
    </source>
</reference>
<evidence type="ECO:0000256" key="6">
    <source>
        <dbReference type="ARBA" id="ARBA00053551"/>
    </source>
</evidence>
<dbReference type="OrthoDB" id="9775079at2"/>
<dbReference type="InterPro" id="IPR000523">
    <property type="entry name" value="Mg_chelatse_chII-like_cat_dom"/>
</dbReference>
<dbReference type="GO" id="GO:0016874">
    <property type="term" value="F:ligase activity"/>
    <property type="evidence" value="ECO:0007669"/>
    <property type="project" value="UniProtKB-KW"/>
</dbReference>
<feature type="domain" description="AAA+ ATPase" evidence="7">
    <location>
        <begin position="26"/>
        <end position="207"/>
    </location>
</feature>
<comment type="similarity">
    <text evidence="2">Belongs to the Mg-chelatase subunits D/I family.</text>
</comment>
<dbReference type="InterPro" id="IPR003593">
    <property type="entry name" value="AAA+_ATPase"/>
</dbReference>
<sequence>MIFPFTAIVGQDQMKLGLILNVIDPTIGGLLIMGEKGTGKSTAVRALADLLPEIAVSRGCAFNCDPDGKNLCTSCVEKASPGRPLESETRKMKVIELPLGITEDRLVGTLDIEHALKHGAKRFEPGILADANRNFLYVDEVNLLEDHIIDLLLDSAAMGRNFVEREGVSFTHPARFILVGTMNPEEGDLRPQLLDRFGLCVYVRSIREREPRMEILRRRFEFDADPAAFLEKIEPDQRSLSERIVRARRNLQDIKMPDEILEKVVGVTSAVHVDGHRSDIVILRGARALAALKGRERIEMEDIKDIVRPALNHRLKRAPFEEIGSGASKMEAVIEQLGRSDGAAIS</sequence>
<dbReference type="SMART" id="SM00382">
    <property type="entry name" value="AAA"/>
    <property type="match status" value="1"/>
</dbReference>
<dbReference type="SUPFAM" id="SSF52540">
    <property type="entry name" value="P-loop containing nucleoside triphosphate hydrolases"/>
    <property type="match status" value="1"/>
</dbReference>
<evidence type="ECO:0000256" key="1">
    <source>
        <dbReference type="ARBA" id="ARBA00004800"/>
    </source>
</evidence>
<dbReference type="PANTHER" id="PTHR32039">
    <property type="entry name" value="MAGNESIUM-CHELATASE SUBUNIT CHLI"/>
    <property type="match status" value="1"/>
</dbReference>
<evidence type="ECO:0000313" key="9">
    <source>
        <dbReference type="Proteomes" id="UP000001784"/>
    </source>
</evidence>
<evidence type="ECO:0000313" key="8">
    <source>
        <dbReference type="EMBL" id="ABK16197.1"/>
    </source>
</evidence>
<name>A0LFJ5_SYNFM</name>
<dbReference type="CDD" id="cd00009">
    <property type="entry name" value="AAA"/>
    <property type="match status" value="1"/>
</dbReference>
<keyword evidence="4" id="KW-0067">ATP-binding</keyword>
<evidence type="ECO:0000259" key="7">
    <source>
        <dbReference type="SMART" id="SM00382"/>
    </source>
</evidence>
<dbReference type="Pfam" id="PF01078">
    <property type="entry name" value="Mg_chelatase"/>
    <property type="match status" value="1"/>
</dbReference>
<dbReference type="InParanoid" id="A0LFJ5"/>
<organism evidence="8 9">
    <name type="scientific">Syntrophobacter fumaroxidans (strain DSM 10017 / MPOB)</name>
    <dbReference type="NCBI Taxonomy" id="335543"/>
    <lineage>
        <taxon>Bacteria</taxon>
        <taxon>Pseudomonadati</taxon>
        <taxon>Thermodesulfobacteriota</taxon>
        <taxon>Syntrophobacteria</taxon>
        <taxon>Syntrophobacterales</taxon>
        <taxon>Syntrophobacteraceae</taxon>
        <taxon>Syntrophobacter</taxon>
    </lineage>
</organism>
<keyword evidence="9" id="KW-1185">Reference proteome</keyword>
<dbReference type="InterPro" id="IPR041628">
    <property type="entry name" value="ChlI/MoxR_AAA_lid"/>
</dbReference>
<gene>
    <name evidence="8" type="ordered locus">Sfum_0497</name>
</gene>
<dbReference type="Gene3D" id="3.40.50.300">
    <property type="entry name" value="P-loop containing nucleotide triphosphate hydrolases"/>
    <property type="match status" value="1"/>
</dbReference>
<dbReference type="Proteomes" id="UP000001784">
    <property type="component" value="Chromosome"/>
</dbReference>
<dbReference type="KEGG" id="sfu:Sfum_0497"/>
<dbReference type="HOGENOM" id="CLU_016684_0_0_7"/>
<dbReference type="GO" id="GO:0005524">
    <property type="term" value="F:ATP binding"/>
    <property type="evidence" value="ECO:0007669"/>
    <property type="project" value="UniProtKB-KW"/>
</dbReference>
<evidence type="ECO:0000256" key="5">
    <source>
        <dbReference type="ARBA" id="ARBA00030759"/>
    </source>
</evidence>
<evidence type="ECO:0000256" key="3">
    <source>
        <dbReference type="ARBA" id="ARBA00022741"/>
    </source>
</evidence>
<dbReference type="STRING" id="335543.Sfum_0497"/>
<accession>A0LFJ5</accession>
<dbReference type="AlphaFoldDB" id="A0LFJ5"/>
<comment type="pathway">
    <text evidence="1">Porphyrin-containing compound metabolism; bacteriochlorophyll biosynthesis.</text>
</comment>
<dbReference type="Gene3D" id="1.10.8.80">
    <property type="entry name" value="Magnesium chelatase subunit I, C-Terminal domain"/>
    <property type="match status" value="1"/>
</dbReference>
<dbReference type="PANTHER" id="PTHR32039:SF9">
    <property type="entry name" value="MAGNESIUM-CHELATASE SUBUNIT CHLI-2, CHLOROPLASTIC"/>
    <property type="match status" value="1"/>
</dbReference>
<dbReference type="InterPro" id="IPR027417">
    <property type="entry name" value="P-loop_NTPase"/>
</dbReference>
<proteinExistence type="inferred from homology"/>
<protein>
    <recommendedName>
        <fullName evidence="5">Mg-protoporphyrin IX chelatase</fullName>
    </recommendedName>
</protein>
<dbReference type="EMBL" id="CP000478">
    <property type="protein sequence ID" value="ABK16197.1"/>
    <property type="molecule type" value="Genomic_DNA"/>
</dbReference>
<keyword evidence="3" id="KW-0547">Nucleotide-binding</keyword>
<dbReference type="InterPro" id="IPR045006">
    <property type="entry name" value="CHLI-like"/>
</dbReference>
<evidence type="ECO:0000256" key="2">
    <source>
        <dbReference type="ARBA" id="ARBA00005799"/>
    </source>
</evidence>
<keyword evidence="8" id="KW-0436">Ligase</keyword>
<evidence type="ECO:0000256" key="4">
    <source>
        <dbReference type="ARBA" id="ARBA00022840"/>
    </source>
</evidence>
<dbReference type="eggNOG" id="COG1239">
    <property type="taxonomic scope" value="Bacteria"/>
</dbReference>
<comment type="function">
    <text evidence="6">Involved in bacteriochlorophyll biosynthesis; introduces a magnesium ion into protoporphyrin IX to yield Mg-protoporphyrin IX.</text>
</comment>